<evidence type="ECO:0000259" key="2">
    <source>
        <dbReference type="Pfam" id="PF00561"/>
    </source>
</evidence>
<dbReference type="InterPro" id="IPR000073">
    <property type="entry name" value="AB_hydrolase_1"/>
</dbReference>
<protein>
    <recommendedName>
        <fullName evidence="2">AB hydrolase-1 domain-containing protein</fullName>
    </recommendedName>
</protein>
<organism evidence="3 4">
    <name type="scientific">Sesamum angolense</name>
    <dbReference type="NCBI Taxonomy" id="2727404"/>
    <lineage>
        <taxon>Eukaryota</taxon>
        <taxon>Viridiplantae</taxon>
        <taxon>Streptophyta</taxon>
        <taxon>Embryophyta</taxon>
        <taxon>Tracheophyta</taxon>
        <taxon>Spermatophyta</taxon>
        <taxon>Magnoliopsida</taxon>
        <taxon>eudicotyledons</taxon>
        <taxon>Gunneridae</taxon>
        <taxon>Pentapetalae</taxon>
        <taxon>asterids</taxon>
        <taxon>lamiids</taxon>
        <taxon>Lamiales</taxon>
        <taxon>Pedaliaceae</taxon>
        <taxon>Sesamum</taxon>
    </lineage>
</organism>
<dbReference type="Pfam" id="PF00561">
    <property type="entry name" value="Abhydrolase_1"/>
    <property type="match status" value="1"/>
</dbReference>
<dbReference type="EMBL" id="JACGWL010000008">
    <property type="protein sequence ID" value="KAK4396323.1"/>
    <property type="molecule type" value="Genomic_DNA"/>
</dbReference>
<sequence>MGVPADTARYSVIMPHAFLSSRLGGILGIKVSLLEEFGVRLISYDLPGFGESDPHPNRNLNSSALDMSHLADSVGVKGKFWVLGYSSGSLHAWASLKYIPDKVAGVAMLAPFVNPYEVSMTKEEMSRTWENWTRRRKLLYYLARRFPKFLSYFYSRTFLSGKHGQIDKWLSLSLAKKDKDLVETSAFEELWHRDVEESVRQGNLKPFVEEAVLQVTNWGFSLTDLQLQRKCPRKGILPWLQFMDWTTQCFPSMTDYVARILPNAIVHRLPEEGHFSYFSLCDECHRNVFSTLFGSPQGPVDNVDNTLTEEDGEEGLVQAESTSERDAS</sequence>
<dbReference type="PANTHER" id="PTHR45763">
    <property type="entry name" value="HYDROLASE, ALPHA/BETA FOLD FAMILY PROTEIN, EXPRESSED-RELATED"/>
    <property type="match status" value="1"/>
</dbReference>
<reference evidence="3" key="2">
    <citation type="journal article" date="2024" name="Plant">
        <title>Genomic evolution and insights into agronomic trait innovations of Sesamum species.</title>
        <authorList>
            <person name="Miao H."/>
            <person name="Wang L."/>
            <person name="Qu L."/>
            <person name="Liu H."/>
            <person name="Sun Y."/>
            <person name="Le M."/>
            <person name="Wang Q."/>
            <person name="Wei S."/>
            <person name="Zheng Y."/>
            <person name="Lin W."/>
            <person name="Duan Y."/>
            <person name="Cao H."/>
            <person name="Xiong S."/>
            <person name="Wang X."/>
            <person name="Wei L."/>
            <person name="Li C."/>
            <person name="Ma Q."/>
            <person name="Ju M."/>
            <person name="Zhao R."/>
            <person name="Li G."/>
            <person name="Mu C."/>
            <person name="Tian Q."/>
            <person name="Mei H."/>
            <person name="Zhang T."/>
            <person name="Gao T."/>
            <person name="Zhang H."/>
        </authorList>
    </citation>
    <scope>NUCLEOTIDE SEQUENCE</scope>
    <source>
        <strain evidence="3">K16</strain>
    </source>
</reference>
<dbReference type="AlphaFoldDB" id="A0AAE1WMK2"/>
<dbReference type="Gene3D" id="3.40.50.1820">
    <property type="entry name" value="alpha/beta hydrolase"/>
    <property type="match status" value="1"/>
</dbReference>
<comment type="caution">
    <text evidence="3">The sequence shown here is derived from an EMBL/GenBank/DDBJ whole genome shotgun (WGS) entry which is preliminary data.</text>
</comment>
<proteinExistence type="predicted"/>
<name>A0AAE1WMK2_9LAMI</name>
<feature type="region of interest" description="Disordered" evidence="1">
    <location>
        <begin position="305"/>
        <end position="328"/>
    </location>
</feature>
<gene>
    <name evidence="3" type="ORF">Sango_1468900</name>
</gene>
<evidence type="ECO:0000313" key="3">
    <source>
        <dbReference type="EMBL" id="KAK4396323.1"/>
    </source>
</evidence>
<feature type="domain" description="AB hydrolase-1" evidence="2">
    <location>
        <begin position="12"/>
        <end position="278"/>
    </location>
</feature>
<dbReference type="InterPro" id="IPR029058">
    <property type="entry name" value="AB_hydrolase_fold"/>
</dbReference>
<dbReference type="Proteomes" id="UP001289374">
    <property type="component" value="Unassembled WGS sequence"/>
</dbReference>
<accession>A0AAE1WMK2</accession>
<keyword evidence="4" id="KW-1185">Reference proteome</keyword>
<dbReference type="PANTHER" id="PTHR45763:SF8">
    <property type="entry name" value="ALPHA_BETA-HYDROLASES SUPERFAMILY PROTEIN"/>
    <property type="match status" value="1"/>
</dbReference>
<reference evidence="3" key="1">
    <citation type="submission" date="2020-06" db="EMBL/GenBank/DDBJ databases">
        <authorList>
            <person name="Li T."/>
            <person name="Hu X."/>
            <person name="Zhang T."/>
            <person name="Song X."/>
            <person name="Zhang H."/>
            <person name="Dai N."/>
            <person name="Sheng W."/>
            <person name="Hou X."/>
            <person name="Wei L."/>
        </authorList>
    </citation>
    <scope>NUCLEOTIDE SEQUENCE</scope>
    <source>
        <strain evidence="3">K16</strain>
        <tissue evidence="3">Leaf</tissue>
    </source>
</reference>
<evidence type="ECO:0000256" key="1">
    <source>
        <dbReference type="SAM" id="MobiDB-lite"/>
    </source>
</evidence>
<evidence type="ECO:0000313" key="4">
    <source>
        <dbReference type="Proteomes" id="UP001289374"/>
    </source>
</evidence>
<dbReference type="SUPFAM" id="SSF53474">
    <property type="entry name" value="alpha/beta-Hydrolases"/>
    <property type="match status" value="1"/>
</dbReference>
<dbReference type="GO" id="GO:0016787">
    <property type="term" value="F:hydrolase activity"/>
    <property type="evidence" value="ECO:0007669"/>
    <property type="project" value="UniProtKB-ARBA"/>
</dbReference>